<reference evidence="1 2" key="1">
    <citation type="submission" date="2016-04" db="EMBL/GenBank/DDBJ databases">
        <title>Draft genome sequence of freshwater magnetotactic bacteria Magnetospirillum marisnigri SP-1 and Magnetospirillum moscoviense BB-1.</title>
        <authorList>
            <person name="Koziaeva V."/>
            <person name="Dziuba M.V."/>
            <person name="Ivanov T.M."/>
            <person name="Kuznetsov B."/>
            <person name="Grouzdev D.S."/>
        </authorList>
    </citation>
    <scope>NUCLEOTIDE SEQUENCE [LARGE SCALE GENOMIC DNA]</scope>
    <source>
        <strain evidence="1 2">SP-1</strain>
    </source>
</reference>
<name>A0A178MLD1_9PROT</name>
<keyword evidence="2" id="KW-1185">Reference proteome</keyword>
<evidence type="ECO:0000313" key="1">
    <source>
        <dbReference type="EMBL" id="OAN49552.1"/>
    </source>
</evidence>
<comment type="caution">
    <text evidence="1">The sequence shown here is derived from an EMBL/GenBank/DDBJ whole genome shotgun (WGS) entry which is preliminary data.</text>
</comment>
<organism evidence="1 2">
    <name type="scientific">Paramagnetospirillum marisnigri</name>
    <dbReference type="NCBI Taxonomy" id="1285242"/>
    <lineage>
        <taxon>Bacteria</taxon>
        <taxon>Pseudomonadati</taxon>
        <taxon>Pseudomonadota</taxon>
        <taxon>Alphaproteobacteria</taxon>
        <taxon>Rhodospirillales</taxon>
        <taxon>Magnetospirillaceae</taxon>
        <taxon>Paramagnetospirillum</taxon>
    </lineage>
</organism>
<dbReference type="EMBL" id="LWQT01000061">
    <property type="protein sequence ID" value="OAN49552.1"/>
    <property type="molecule type" value="Genomic_DNA"/>
</dbReference>
<sequence>MEQPFGGAKLNNAVIVTFTAREHSGKTTLEAAFAKLLGEHGISVRMPPDAQRDEKMEMSMVELLERFKAKGVTVLMMESNAT</sequence>
<dbReference type="Proteomes" id="UP000078428">
    <property type="component" value="Unassembled WGS sequence"/>
</dbReference>
<evidence type="ECO:0000313" key="2">
    <source>
        <dbReference type="Proteomes" id="UP000078428"/>
    </source>
</evidence>
<protein>
    <submittedName>
        <fullName evidence="1">Uncharacterized protein</fullName>
    </submittedName>
</protein>
<dbReference type="AlphaFoldDB" id="A0A178MLD1"/>
<proteinExistence type="predicted"/>
<accession>A0A178MLD1</accession>
<gene>
    <name evidence="1" type="ORF">A6A04_19220</name>
</gene>